<keyword evidence="5" id="KW-0770">Synapse</keyword>
<keyword evidence="9" id="KW-0675">Receptor</keyword>
<dbReference type="EMBL" id="LIAE01006700">
    <property type="protein sequence ID" value="PAV86114.1"/>
    <property type="molecule type" value="Genomic_DNA"/>
</dbReference>
<evidence type="ECO:0000256" key="12">
    <source>
        <dbReference type="ARBA" id="ARBA00023303"/>
    </source>
</evidence>
<keyword evidence="18" id="KW-1185">Reference proteome</keyword>
<evidence type="ECO:0000313" key="18">
    <source>
        <dbReference type="Proteomes" id="UP000218231"/>
    </source>
</evidence>
<feature type="transmembrane region" description="Helical" evidence="14">
    <location>
        <begin position="228"/>
        <end position="252"/>
    </location>
</feature>
<dbReference type="InterPro" id="IPR036719">
    <property type="entry name" value="Neuro-gated_channel_TM_sf"/>
</dbReference>
<evidence type="ECO:0000256" key="14">
    <source>
        <dbReference type="SAM" id="Phobius"/>
    </source>
</evidence>
<accession>A0A2A2LIT4</accession>
<keyword evidence="11" id="KW-1071">Ligand-gated ion channel</keyword>
<comment type="subcellular location">
    <subcellularLocation>
        <location evidence="13">Synaptic cell membrane</location>
        <topology evidence="13">Multi-pass membrane protein</topology>
    </subcellularLocation>
</comment>
<evidence type="ECO:0000256" key="8">
    <source>
        <dbReference type="ARBA" id="ARBA00023157"/>
    </source>
</evidence>
<dbReference type="Pfam" id="PF02931">
    <property type="entry name" value="Neur_chan_LBD"/>
    <property type="match status" value="1"/>
</dbReference>
<evidence type="ECO:0008006" key="19">
    <source>
        <dbReference type="Google" id="ProtNLM"/>
    </source>
</evidence>
<dbReference type="Gene3D" id="2.70.170.10">
    <property type="entry name" value="Neurotransmitter-gated ion-channel ligand-binding domain"/>
    <property type="match status" value="1"/>
</dbReference>
<dbReference type="Gene3D" id="1.20.58.390">
    <property type="entry name" value="Neurotransmitter-gated ion-channel transmembrane domain"/>
    <property type="match status" value="2"/>
</dbReference>
<dbReference type="InterPro" id="IPR006201">
    <property type="entry name" value="Neur_channel"/>
</dbReference>
<evidence type="ECO:0000259" key="16">
    <source>
        <dbReference type="Pfam" id="PF02932"/>
    </source>
</evidence>
<evidence type="ECO:0000313" key="17">
    <source>
        <dbReference type="EMBL" id="PAV86114.1"/>
    </source>
</evidence>
<keyword evidence="3 14" id="KW-0812">Transmembrane</keyword>
<keyword evidence="12" id="KW-0407">Ion channel</keyword>
<keyword evidence="4 14" id="KW-1133">Transmembrane helix</keyword>
<sequence>MHLDFIYPYFLLSSIWIYEISASPHELRLLNDLLVGYIPEERPVLDSSKPVVVKLSISLQQIINLNEKEETLEVSAWLKFSWYDENLRWEPLMYGNVTDIRHPAGSIWYPDVLLYNSVDSAFDSTCKVNLLNYHDDHTASVREKKFDCCVEIYEEVKFALYLKRRTLYYSFNLILPCLLIMILVILGFTVCPETCEKVGLQISVFLAIWIFLAFMNEITPQTSEAVPLLGVFFQACMILSILATSFTVYVQSYHFRNHNSHLRMGFWMRYFLLEIFPWLLGMKVPKRENNKKTIKESWRQRRRQSETKTVFDYTDGTSKFLLAMGDAMKCHFDELVFKMHATSEDSDQEAIERLRILQRIYDHVKMIREREEDTVEEKYVALEWRLAAMVVDRICLIAFSVLIIGITVIIVIKAPYIHA</sequence>
<evidence type="ECO:0000256" key="13">
    <source>
        <dbReference type="ARBA" id="ARBA00034099"/>
    </source>
</evidence>
<dbReference type="SUPFAM" id="SSF63712">
    <property type="entry name" value="Nicotinic receptor ligand binding domain-like"/>
    <property type="match status" value="1"/>
</dbReference>
<feature type="domain" description="Neurotransmitter-gated ion-channel ligand-binding" evidence="15">
    <location>
        <begin position="28"/>
        <end position="135"/>
    </location>
</feature>
<evidence type="ECO:0000256" key="6">
    <source>
        <dbReference type="ARBA" id="ARBA00023065"/>
    </source>
</evidence>
<dbReference type="Pfam" id="PF02932">
    <property type="entry name" value="Neur_chan_memb"/>
    <property type="match status" value="1"/>
</dbReference>
<keyword evidence="1" id="KW-0813">Transport</keyword>
<dbReference type="InterPro" id="IPR006029">
    <property type="entry name" value="Neurotrans-gated_channel_TM"/>
</dbReference>
<keyword evidence="7 14" id="KW-0472">Membrane</keyword>
<dbReference type="Proteomes" id="UP000218231">
    <property type="component" value="Unassembled WGS sequence"/>
</dbReference>
<keyword evidence="2" id="KW-1003">Cell membrane</keyword>
<feature type="domain" description="Neurotransmitter-gated ion-channel transmembrane" evidence="16">
    <location>
        <begin position="173"/>
        <end position="410"/>
    </location>
</feature>
<reference evidence="17 18" key="1">
    <citation type="journal article" date="2017" name="Curr. Biol.">
        <title>Genome architecture and evolution of a unichromosomal asexual nematode.</title>
        <authorList>
            <person name="Fradin H."/>
            <person name="Zegar C."/>
            <person name="Gutwein M."/>
            <person name="Lucas J."/>
            <person name="Kovtun M."/>
            <person name="Corcoran D."/>
            <person name="Baugh L.R."/>
            <person name="Kiontke K."/>
            <person name="Gunsalus K."/>
            <person name="Fitch D.H."/>
            <person name="Piano F."/>
        </authorList>
    </citation>
    <scope>NUCLEOTIDE SEQUENCE [LARGE SCALE GENOMIC DNA]</scope>
    <source>
        <strain evidence="17">PF1309</strain>
    </source>
</reference>
<comment type="caution">
    <text evidence="17">The sequence shown here is derived from an EMBL/GenBank/DDBJ whole genome shotgun (WGS) entry which is preliminary data.</text>
</comment>
<evidence type="ECO:0000256" key="7">
    <source>
        <dbReference type="ARBA" id="ARBA00023136"/>
    </source>
</evidence>
<feature type="transmembrane region" description="Helical" evidence="14">
    <location>
        <begin position="198"/>
        <end position="216"/>
    </location>
</feature>
<protein>
    <recommendedName>
        <fullName evidence="19">Neurotransmitter-gated ion-channel ligand-binding domain-containing protein</fullName>
    </recommendedName>
</protein>
<dbReference type="InterPro" id="IPR006202">
    <property type="entry name" value="Neur_chan_lig-bd"/>
</dbReference>
<evidence type="ECO:0000256" key="9">
    <source>
        <dbReference type="ARBA" id="ARBA00023170"/>
    </source>
</evidence>
<dbReference type="GO" id="GO:0004888">
    <property type="term" value="F:transmembrane signaling receptor activity"/>
    <property type="evidence" value="ECO:0007669"/>
    <property type="project" value="InterPro"/>
</dbReference>
<keyword evidence="8" id="KW-1015">Disulfide bond</keyword>
<dbReference type="STRING" id="2018661.A0A2A2LIT4"/>
<dbReference type="InterPro" id="IPR036734">
    <property type="entry name" value="Neur_chan_lig-bd_sf"/>
</dbReference>
<keyword evidence="10" id="KW-0325">Glycoprotein</keyword>
<dbReference type="AlphaFoldDB" id="A0A2A2LIT4"/>
<dbReference type="GO" id="GO:0045211">
    <property type="term" value="C:postsynaptic membrane"/>
    <property type="evidence" value="ECO:0007669"/>
    <property type="project" value="InterPro"/>
</dbReference>
<dbReference type="CDD" id="cd19051">
    <property type="entry name" value="LGIC_TM_cation"/>
    <property type="match status" value="1"/>
</dbReference>
<feature type="transmembrane region" description="Helical" evidence="14">
    <location>
        <begin position="394"/>
        <end position="417"/>
    </location>
</feature>
<gene>
    <name evidence="17" type="ORF">WR25_24435</name>
</gene>
<feature type="transmembrane region" description="Helical" evidence="14">
    <location>
        <begin position="167"/>
        <end position="186"/>
    </location>
</feature>
<dbReference type="OrthoDB" id="5975154at2759"/>
<evidence type="ECO:0000256" key="4">
    <source>
        <dbReference type="ARBA" id="ARBA00022989"/>
    </source>
</evidence>
<organism evidence="17 18">
    <name type="scientific">Diploscapter pachys</name>
    <dbReference type="NCBI Taxonomy" id="2018661"/>
    <lineage>
        <taxon>Eukaryota</taxon>
        <taxon>Metazoa</taxon>
        <taxon>Ecdysozoa</taxon>
        <taxon>Nematoda</taxon>
        <taxon>Chromadorea</taxon>
        <taxon>Rhabditida</taxon>
        <taxon>Rhabditina</taxon>
        <taxon>Rhabditomorpha</taxon>
        <taxon>Rhabditoidea</taxon>
        <taxon>Rhabditidae</taxon>
        <taxon>Diploscapter</taxon>
    </lineage>
</organism>
<evidence type="ECO:0000256" key="2">
    <source>
        <dbReference type="ARBA" id="ARBA00022475"/>
    </source>
</evidence>
<evidence type="ECO:0000256" key="3">
    <source>
        <dbReference type="ARBA" id="ARBA00022692"/>
    </source>
</evidence>
<dbReference type="PANTHER" id="PTHR18945">
    <property type="entry name" value="NEUROTRANSMITTER GATED ION CHANNEL"/>
    <property type="match status" value="1"/>
</dbReference>
<keyword evidence="6" id="KW-0406">Ion transport</keyword>
<evidence type="ECO:0000256" key="1">
    <source>
        <dbReference type="ARBA" id="ARBA00022448"/>
    </source>
</evidence>
<dbReference type="GO" id="GO:0022848">
    <property type="term" value="F:acetylcholine-gated monoatomic cation-selective channel activity"/>
    <property type="evidence" value="ECO:0007669"/>
    <property type="project" value="InterPro"/>
</dbReference>
<proteinExistence type="predicted"/>
<name>A0A2A2LIT4_9BILA</name>
<dbReference type="PRINTS" id="PR00254">
    <property type="entry name" value="NICOTINICR"/>
</dbReference>
<evidence type="ECO:0000256" key="5">
    <source>
        <dbReference type="ARBA" id="ARBA00023018"/>
    </source>
</evidence>
<evidence type="ECO:0000259" key="15">
    <source>
        <dbReference type="Pfam" id="PF02931"/>
    </source>
</evidence>
<dbReference type="InterPro" id="IPR038050">
    <property type="entry name" value="Neuro_actylchol_rec"/>
</dbReference>
<dbReference type="InterPro" id="IPR002394">
    <property type="entry name" value="Nicotinic_acetylcholine_rcpt"/>
</dbReference>
<dbReference type="SUPFAM" id="SSF90112">
    <property type="entry name" value="Neurotransmitter-gated ion-channel transmembrane pore"/>
    <property type="match status" value="1"/>
</dbReference>
<feature type="transmembrane region" description="Helical" evidence="14">
    <location>
        <begin position="264"/>
        <end position="282"/>
    </location>
</feature>
<evidence type="ECO:0000256" key="10">
    <source>
        <dbReference type="ARBA" id="ARBA00023180"/>
    </source>
</evidence>
<evidence type="ECO:0000256" key="11">
    <source>
        <dbReference type="ARBA" id="ARBA00023286"/>
    </source>
</evidence>